<dbReference type="Pfam" id="PF00501">
    <property type="entry name" value="AMP-binding"/>
    <property type="match status" value="1"/>
</dbReference>
<keyword evidence="3" id="KW-0436">Ligase</keyword>
<evidence type="ECO:0000313" key="3">
    <source>
        <dbReference type="EMBL" id="MPM35295.1"/>
    </source>
</evidence>
<dbReference type="PROSITE" id="PS00455">
    <property type="entry name" value="AMP_BINDING"/>
    <property type="match status" value="1"/>
</dbReference>
<dbReference type="Gene3D" id="3.40.50.12780">
    <property type="entry name" value="N-terminal domain of ligase-like"/>
    <property type="match status" value="1"/>
</dbReference>
<dbReference type="Gene3D" id="3.30.300.30">
    <property type="match status" value="1"/>
</dbReference>
<protein>
    <submittedName>
        <fullName evidence="3">Long-chain-fatty-acid--CoA ligase FadD15</fullName>
        <ecNumber evidence="3">6.2.1.3</ecNumber>
    </submittedName>
</protein>
<feature type="domain" description="AMP-dependent synthetase/ligase" evidence="2">
    <location>
        <begin position="47"/>
        <end position="449"/>
    </location>
</feature>
<dbReference type="SUPFAM" id="SSF56801">
    <property type="entry name" value="Acetyl-CoA synthetase-like"/>
    <property type="match status" value="1"/>
</dbReference>
<dbReference type="PANTHER" id="PTHR43272:SF52">
    <property type="entry name" value="AMP-DEPENDENT SYNTHETASE_LIGASE DOMAIN-CONTAINING PROTEIN"/>
    <property type="match status" value="1"/>
</dbReference>
<reference evidence="3" key="1">
    <citation type="submission" date="2019-08" db="EMBL/GenBank/DDBJ databases">
        <authorList>
            <person name="Kucharzyk K."/>
            <person name="Murdoch R.W."/>
            <person name="Higgins S."/>
            <person name="Loffler F."/>
        </authorList>
    </citation>
    <scope>NUCLEOTIDE SEQUENCE</scope>
</reference>
<dbReference type="InterPro" id="IPR020845">
    <property type="entry name" value="AMP-binding_CS"/>
</dbReference>
<name>A0A644Z301_9ZZZZ</name>
<sequence>MSKKKSKKQEKAVVWSYKKIKGLKRDDGLQMKAVTEFTMESVVECTVSRNSKRIALRTYAEPETAITYAQLKSMKDAISVILLEQGFVRGDRIALLGESCPTWLVAYFGITSIGCVAVPILPDFSSKEACQILEHSKAKGIVVNAKHFEKVIPFIKDQPSFLVRMEDLFHIPEPISAQLEDRAQFSAAPGRDITRRKMDAKAQQLRQASLAREEDLASLIYTSGTTGNSKGVMLTHKNLVWNADVSTDVYVNLQPGDKVLSILPISHVYEFTTGQILELMRGCEIVYLGKAPAPSILLPALKEVRPRIVMTVPLLMEKVYRSSVLPVLRDNENIAKWLRFSITRKFISRIIGRKLKGTFGGRLKFFGLGGAPLDLEVEKFLADAKFPYAIGYGLTETAPLIAGGLPKKHFVGKIGKLVEHVEVKLEDPDAQTGVGEILVKGPNVMQGYYDNEKLNKASFTSDGYFRTGDLGHLDKNGRLSIKGRTKTMILGSGGENIYPELIEAVINNQSFVTESLVVPEKGGLIALVKIDIELFAQKMALNVNDAKTEALKYVAKIREDVNKELSAFSRLSAAELQEEPFQRTPTQKIKRFLYSRHKDDGPKDKEPS</sequence>
<dbReference type="InterPro" id="IPR000873">
    <property type="entry name" value="AMP-dep_synth/lig_dom"/>
</dbReference>
<dbReference type="AlphaFoldDB" id="A0A644Z301"/>
<organism evidence="3">
    <name type="scientific">bioreactor metagenome</name>
    <dbReference type="NCBI Taxonomy" id="1076179"/>
    <lineage>
        <taxon>unclassified sequences</taxon>
        <taxon>metagenomes</taxon>
        <taxon>ecological metagenomes</taxon>
    </lineage>
</organism>
<dbReference type="InterPro" id="IPR045851">
    <property type="entry name" value="AMP-bd_C_sf"/>
</dbReference>
<dbReference type="PANTHER" id="PTHR43272">
    <property type="entry name" value="LONG-CHAIN-FATTY-ACID--COA LIGASE"/>
    <property type="match status" value="1"/>
</dbReference>
<dbReference type="GO" id="GO:0004467">
    <property type="term" value="F:long-chain fatty acid-CoA ligase activity"/>
    <property type="evidence" value="ECO:0007669"/>
    <property type="project" value="UniProtKB-EC"/>
</dbReference>
<dbReference type="GO" id="GO:0016020">
    <property type="term" value="C:membrane"/>
    <property type="evidence" value="ECO:0007669"/>
    <property type="project" value="TreeGrafter"/>
</dbReference>
<accession>A0A644Z301</accession>
<comment type="caution">
    <text evidence="3">The sequence shown here is derived from an EMBL/GenBank/DDBJ whole genome shotgun (WGS) entry which is preliminary data.</text>
</comment>
<evidence type="ECO:0000259" key="2">
    <source>
        <dbReference type="Pfam" id="PF00501"/>
    </source>
</evidence>
<comment type="catalytic activity">
    <reaction evidence="1">
        <text>a long-chain fatty acid + ATP + CoA = a long-chain fatty acyl-CoA + AMP + diphosphate</text>
        <dbReference type="Rhea" id="RHEA:15421"/>
        <dbReference type="ChEBI" id="CHEBI:30616"/>
        <dbReference type="ChEBI" id="CHEBI:33019"/>
        <dbReference type="ChEBI" id="CHEBI:57287"/>
        <dbReference type="ChEBI" id="CHEBI:57560"/>
        <dbReference type="ChEBI" id="CHEBI:83139"/>
        <dbReference type="ChEBI" id="CHEBI:456215"/>
        <dbReference type="EC" id="6.2.1.3"/>
    </reaction>
    <physiologicalReaction direction="left-to-right" evidence="1">
        <dbReference type="Rhea" id="RHEA:15422"/>
    </physiologicalReaction>
</comment>
<dbReference type="InterPro" id="IPR042099">
    <property type="entry name" value="ANL_N_sf"/>
</dbReference>
<evidence type="ECO:0000256" key="1">
    <source>
        <dbReference type="ARBA" id="ARBA00024484"/>
    </source>
</evidence>
<dbReference type="EMBL" id="VSSQ01007240">
    <property type="protein sequence ID" value="MPM35295.1"/>
    <property type="molecule type" value="Genomic_DNA"/>
</dbReference>
<proteinExistence type="predicted"/>
<gene>
    <name evidence="3" type="ORF">SDC9_81885</name>
</gene>
<dbReference type="EC" id="6.2.1.3" evidence="3"/>